<dbReference type="EMBL" id="KI687655">
    <property type="protein sequence ID" value="ETK80772.1"/>
    <property type="molecule type" value="Genomic_DNA"/>
</dbReference>
<dbReference type="AlphaFoldDB" id="W2M921"/>
<organism evidence="2">
    <name type="scientific">Phytophthora nicotianae</name>
    <name type="common">Potato buckeye rot agent</name>
    <name type="synonym">Phytophthora parasitica</name>
    <dbReference type="NCBI Taxonomy" id="4792"/>
    <lineage>
        <taxon>Eukaryota</taxon>
        <taxon>Sar</taxon>
        <taxon>Stramenopiles</taxon>
        <taxon>Oomycota</taxon>
        <taxon>Peronosporomycetes</taxon>
        <taxon>Peronosporales</taxon>
        <taxon>Peronosporaceae</taxon>
        <taxon>Phytophthora</taxon>
    </lineage>
</organism>
<gene>
    <name evidence="2" type="ORF">L914_20449</name>
    <name evidence="1" type="ORF">L915_13649</name>
</gene>
<reference evidence="1" key="1">
    <citation type="submission" date="2013-11" db="EMBL/GenBank/DDBJ databases">
        <title>The Genome Sequence of Phytophthora parasitica CJ02B3.</title>
        <authorList>
            <consortium name="The Broad Institute Genomics Platform"/>
            <person name="Russ C."/>
            <person name="Tyler B."/>
            <person name="Panabieres F."/>
            <person name="Shan W."/>
            <person name="Tripathy S."/>
            <person name="Grunwald N."/>
            <person name="Machado M."/>
            <person name="Johnson C.S."/>
            <person name="Arredondo F."/>
            <person name="Hong C."/>
            <person name="Coffey M."/>
            <person name="Young S.K."/>
            <person name="Zeng Q."/>
            <person name="Gargeya S."/>
            <person name="Fitzgerald M."/>
            <person name="Abouelleil A."/>
            <person name="Alvarado L."/>
            <person name="Chapman S.B."/>
            <person name="Gainer-Dewar J."/>
            <person name="Goldberg J."/>
            <person name="Griggs A."/>
            <person name="Gujja S."/>
            <person name="Hansen M."/>
            <person name="Howarth C."/>
            <person name="Imamovic A."/>
            <person name="Ireland A."/>
            <person name="Larimer J."/>
            <person name="McCowan C."/>
            <person name="Murphy C."/>
            <person name="Pearson M."/>
            <person name="Poon T.W."/>
            <person name="Priest M."/>
            <person name="Roberts A."/>
            <person name="Saif S."/>
            <person name="Shea T."/>
            <person name="Sykes S."/>
            <person name="Wortman J."/>
            <person name="Nusbaum C."/>
            <person name="Birren B."/>
        </authorList>
    </citation>
    <scope>NUCLEOTIDE SEQUENCE [LARGE SCALE GENOMIC DNA]</scope>
    <source>
        <strain evidence="1">CJ02B3</strain>
    </source>
</reference>
<dbReference type="VEuPathDB" id="FungiDB:PPTG_20813"/>
<accession>W2M921</accession>
<reference evidence="2" key="2">
    <citation type="submission" date="2013-11" db="EMBL/GenBank/DDBJ databases">
        <title>The Genome Sequence of Phytophthora parasitica IAC_01/95.</title>
        <authorList>
            <consortium name="The Broad Institute Genomics Platform"/>
            <person name="Russ C."/>
            <person name="Tyler B."/>
            <person name="Panabieres F."/>
            <person name="Shan W."/>
            <person name="Tripathy S."/>
            <person name="Grunwald N."/>
            <person name="Machado M."/>
            <person name="Johnson C.S."/>
            <person name="Arredondo F."/>
            <person name="Hong C."/>
            <person name="Coffey M."/>
            <person name="Young S.K."/>
            <person name="Zeng Q."/>
            <person name="Gargeya S."/>
            <person name="Fitzgerald M."/>
            <person name="Abouelleil A."/>
            <person name="Alvarado L."/>
            <person name="Chapman S.B."/>
            <person name="Gainer-Dewar J."/>
            <person name="Goldberg J."/>
            <person name="Griggs A."/>
            <person name="Gujja S."/>
            <person name="Hansen M."/>
            <person name="Howarth C."/>
            <person name="Imamovic A."/>
            <person name="Ireland A."/>
            <person name="Larimer J."/>
            <person name="McCowan C."/>
            <person name="Murphy C."/>
            <person name="Pearson M."/>
            <person name="Poon T.W."/>
            <person name="Priest M."/>
            <person name="Roberts A."/>
            <person name="Saif S."/>
            <person name="Shea T."/>
            <person name="Sykes S."/>
            <person name="Wortman J."/>
            <person name="Nusbaum C."/>
            <person name="Birren B."/>
        </authorList>
    </citation>
    <scope>NUCLEOTIDE SEQUENCE [LARGE SCALE GENOMIC DNA]</scope>
    <source>
        <strain evidence="2">IAC_01/95</strain>
    </source>
</reference>
<name>W2M921_PHYNI</name>
<dbReference type="Proteomes" id="UP000054532">
    <property type="component" value="Unassembled WGS sequence"/>
</dbReference>
<dbReference type="EMBL" id="KI696407">
    <property type="protein sequence ID" value="ETM32078.1"/>
    <property type="molecule type" value="Genomic_DNA"/>
</dbReference>
<evidence type="ECO:0000313" key="1">
    <source>
        <dbReference type="EMBL" id="ETK80772.1"/>
    </source>
</evidence>
<protein>
    <submittedName>
        <fullName evidence="2">Uncharacterized protein</fullName>
    </submittedName>
</protein>
<evidence type="ECO:0000313" key="2">
    <source>
        <dbReference type="EMBL" id="ETM32078.1"/>
    </source>
</evidence>
<sequence>MPVSLHTQILCQHQEMLPDRYSMCGLLSISNGLQTRDFITSAIMRPILARLVEVSPSLDHDHTRYGAYTMDALQKGLQKRQKQLLYLNTRSGFKSRPKLPASIVRSRKSALLIIDRRPGQRAGT</sequence>
<proteinExistence type="predicted"/>
<dbReference type="Proteomes" id="UP000053236">
    <property type="component" value="Unassembled WGS sequence"/>
</dbReference>